<dbReference type="EMBL" id="JBHUCO010000005">
    <property type="protein sequence ID" value="MFD1516869.1"/>
    <property type="molecule type" value="Genomic_DNA"/>
</dbReference>
<comment type="caution">
    <text evidence="3">The sequence shown here is derived from an EMBL/GenBank/DDBJ whole genome shotgun (WGS) entry which is preliminary data.</text>
</comment>
<keyword evidence="4" id="KW-1185">Reference proteome</keyword>
<feature type="compositionally biased region" description="Low complexity" evidence="1">
    <location>
        <begin position="60"/>
        <end position="84"/>
    </location>
</feature>
<dbReference type="Proteomes" id="UP001597114">
    <property type="component" value="Unassembled WGS sequence"/>
</dbReference>
<evidence type="ECO:0000256" key="2">
    <source>
        <dbReference type="SAM" id="SignalP"/>
    </source>
</evidence>
<feature type="chain" id="PRO_5046282418" description="Excalibur calcium-binding domain-containing protein" evidence="2">
    <location>
        <begin position="42"/>
        <end position="184"/>
    </location>
</feature>
<accession>A0ABW4ESG4</accession>
<name>A0ABW4ESG4_9PSEU</name>
<reference evidence="4" key="1">
    <citation type="journal article" date="2019" name="Int. J. Syst. Evol. Microbiol.">
        <title>The Global Catalogue of Microorganisms (GCM) 10K type strain sequencing project: providing services to taxonomists for standard genome sequencing and annotation.</title>
        <authorList>
            <consortium name="The Broad Institute Genomics Platform"/>
            <consortium name="The Broad Institute Genome Sequencing Center for Infectious Disease"/>
            <person name="Wu L."/>
            <person name="Ma J."/>
        </authorList>
    </citation>
    <scope>NUCLEOTIDE SEQUENCE [LARGE SCALE GENOMIC DNA]</scope>
    <source>
        <strain evidence="4">CCM 7043</strain>
    </source>
</reference>
<evidence type="ECO:0000256" key="1">
    <source>
        <dbReference type="SAM" id="MobiDB-lite"/>
    </source>
</evidence>
<dbReference type="RefSeq" id="WP_344725739.1">
    <property type="nucleotide sequence ID" value="NZ_BAAAUS010000034.1"/>
</dbReference>
<feature type="region of interest" description="Disordered" evidence="1">
    <location>
        <begin position="60"/>
        <end position="135"/>
    </location>
</feature>
<feature type="compositionally biased region" description="Pro residues" evidence="1">
    <location>
        <begin position="113"/>
        <end position="125"/>
    </location>
</feature>
<feature type="signal peptide" evidence="2">
    <location>
        <begin position="1"/>
        <end position="41"/>
    </location>
</feature>
<evidence type="ECO:0000313" key="4">
    <source>
        <dbReference type="Proteomes" id="UP001597114"/>
    </source>
</evidence>
<feature type="compositionally biased region" description="Pro residues" evidence="1">
    <location>
        <begin position="85"/>
        <end position="105"/>
    </location>
</feature>
<organism evidence="3 4">
    <name type="scientific">Pseudonocardia yunnanensis</name>
    <dbReference type="NCBI Taxonomy" id="58107"/>
    <lineage>
        <taxon>Bacteria</taxon>
        <taxon>Bacillati</taxon>
        <taxon>Actinomycetota</taxon>
        <taxon>Actinomycetes</taxon>
        <taxon>Pseudonocardiales</taxon>
        <taxon>Pseudonocardiaceae</taxon>
        <taxon>Pseudonocardia</taxon>
    </lineage>
</organism>
<keyword evidence="2" id="KW-0732">Signal</keyword>
<sequence>MRVLPLPSRPPRRAHASGFTRLCLIAAAAFTLVVASGCGGAAAPAVQPLAAAATSAAPTTAETTTAAPTSTAPPVAAPVARQQAPVPPPHPVPPQVRPLVQPQPAPKVEQAPAPAPKPEPKPVAKPAPSGGDCDPNYSGCVPIASDVDCEGGSGNGPAYARGPVDVTGTDIYDLDSDNDGTACE</sequence>
<proteinExistence type="predicted"/>
<feature type="region of interest" description="Disordered" evidence="1">
    <location>
        <begin position="151"/>
        <end position="184"/>
    </location>
</feature>
<protein>
    <recommendedName>
        <fullName evidence="5">Excalibur calcium-binding domain-containing protein</fullName>
    </recommendedName>
</protein>
<gene>
    <name evidence="3" type="ORF">ACFSJD_05190</name>
</gene>
<evidence type="ECO:0008006" key="5">
    <source>
        <dbReference type="Google" id="ProtNLM"/>
    </source>
</evidence>
<evidence type="ECO:0000313" key="3">
    <source>
        <dbReference type="EMBL" id="MFD1516869.1"/>
    </source>
</evidence>